<comment type="caution">
    <text evidence="1">The sequence shown here is derived from an EMBL/GenBank/DDBJ whole genome shotgun (WGS) entry which is preliminary data.</text>
</comment>
<dbReference type="EMBL" id="JACHDN010000001">
    <property type="protein sequence ID" value="MBB5474483.1"/>
    <property type="molecule type" value="Genomic_DNA"/>
</dbReference>
<sequence length="55" mass="5877">MAEQGEASVDPTGDRAVDEVLTRLTDVTELGLHEQLAVFDAVHTALQDRLADAEG</sequence>
<accession>A0A7W8WC59</accession>
<proteinExistence type="predicted"/>
<evidence type="ECO:0000313" key="1">
    <source>
        <dbReference type="EMBL" id="MBB5474483.1"/>
    </source>
</evidence>
<gene>
    <name evidence="1" type="ORF">HNR08_003219</name>
</gene>
<reference evidence="1 2" key="1">
    <citation type="submission" date="2020-08" db="EMBL/GenBank/DDBJ databases">
        <title>Sequencing the genomes of 1000 actinobacteria strains.</title>
        <authorList>
            <person name="Klenk H.-P."/>
        </authorList>
    </citation>
    <scope>NUCLEOTIDE SEQUENCE [LARGE SCALE GENOMIC DNA]</scope>
    <source>
        <strain evidence="1 2">DSM 9581</strain>
    </source>
</reference>
<evidence type="ECO:0000313" key="2">
    <source>
        <dbReference type="Proteomes" id="UP000564629"/>
    </source>
</evidence>
<dbReference type="RefSeq" id="WP_168431926.1">
    <property type="nucleotide sequence ID" value="NZ_BJVQ01000119.1"/>
</dbReference>
<organism evidence="1 2">
    <name type="scientific">Cellulomonas hominis</name>
    <dbReference type="NCBI Taxonomy" id="156981"/>
    <lineage>
        <taxon>Bacteria</taxon>
        <taxon>Bacillati</taxon>
        <taxon>Actinomycetota</taxon>
        <taxon>Actinomycetes</taxon>
        <taxon>Micrococcales</taxon>
        <taxon>Cellulomonadaceae</taxon>
        <taxon>Cellulomonas</taxon>
    </lineage>
</organism>
<dbReference type="AlphaFoldDB" id="A0A7W8WC59"/>
<protein>
    <submittedName>
        <fullName evidence="1">Uncharacterized protein</fullName>
    </submittedName>
</protein>
<dbReference type="Proteomes" id="UP000564629">
    <property type="component" value="Unassembled WGS sequence"/>
</dbReference>
<name>A0A7W8WC59_9CELL</name>